<reference evidence="2" key="3">
    <citation type="submission" date="2015-02" db="UniProtKB">
        <authorList>
            <consortium name="EnsemblProtists"/>
        </authorList>
    </citation>
    <scope>IDENTIFICATION</scope>
    <source>
        <strain evidence="2">DAOM BR144</strain>
    </source>
</reference>
<feature type="region of interest" description="Disordered" evidence="1">
    <location>
        <begin position="1"/>
        <end position="30"/>
    </location>
</feature>
<reference evidence="3" key="1">
    <citation type="journal article" date="2010" name="Genome Biol.">
        <title>Genome sequence of the necrotrophic plant pathogen Pythium ultimum reveals original pathogenicity mechanisms and effector repertoire.</title>
        <authorList>
            <person name="Levesque C.A."/>
            <person name="Brouwer H."/>
            <person name="Cano L."/>
            <person name="Hamilton J.P."/>
            <person name="Holt C."/>
            <person name="Huitema E."/>
            <person name="Raffaele S."/>
            <person name="Robideau G.P."/>
            <person name="Thines M."/>
            <person name="Win J."/>
            <person name="Zerillo M.M."/>
            <person name="Beakes G.W."/>
            <person name="Boore J.L."/>
            <person name="Busam D."/>
            <person name="Dumas B."/>
            <person name="Ferriera S."/>
            <person name="Fuerstenberg S.I."/>
            <person name="Gachon C.M."/>
            <person name="Gaulin E."/>
            <person name="Govers F."/>
            <person name="Grenville-Briggs L."/>
            <person name="Horner N."/>
            <person name="Hostetler J."/>
            <person name="Jiang R.H."/>
            <person name="Johnson J."/>
            <person name="Krajaejun T."/>
            <person name="Lin H."/>
            <person name="Meijer H.J."/>
            <person name="Moore B."/>
            <person name="Morris P."/>
            <person name="Phuntmart V."/>
            <person name="Puiu D."/>
            <person name="Shetty J."/>
            <person name="Stajich J.E."/>
            <person name="Tripathy S."/>
            <person name="Wawra S."/>
            <person name="van West P."/>
            <person name="Whitty B.R."/>
            <person name="Coutinho P.M."/>
            <person name="Henrissat B."/>
            <person name="Martin F."/>
            <person name="Thomas P.D."/>
            <person name="Tyler B.M."/>
            <person name="De Vries R.P."/>
            <person name="Kamoun S."/>
            <person name="Yandell M."/>
            <person name="Tisserat N."/>
            <person name="Buell C.R."/>
        </authorList>
    </citation>
    <scope>NUCLEOTIDE SEQUENCE</scope>
    <source>
        <strain evidence="3">DAOM:BR144</strain>
    </source>
</reference>
<dbReference type="HOGENOM" id="CLU_1096131_0_0_1"/>
<evidence type="ECO:0000313" key="3">
    <source>
        <dbReference type="Proteomes" id="UP000019132"/>
    </source>
</evidence>
<dbReference type="eggNOG" id="ENOG502RWA6">
    <property type="taxonomic scope" value="Eukaryota"/>
</dbReference>
<dbReference type="AlphaFoldDB" id="K3WAA3"/>
<dbReference type="EnsemblProtists" id="PYU1_T001894">
    <property type="protein sequence ID" value="PYU1_T001894"/>
    <property type="gene ID" value="PYU1_G001892"/>
</dbReference>
<name>K3WAA3_GLOUD</name>
<dbReference type="EMBL" id="GL376634">
    <property type="status" value="NOT_ANNOTATED_CDS"/>
    <property type="molecule type" value="Genomic_DNA"/>
</dbReference>
<sequence>MARTATSRSKETTQRTNAARATASTAADAPAAANPLAAAAAAAVPHEEASPAKKKARVVTAAPAVQPSEATVVAKDGVTKLTVRMHQEFMTRIEVKEFVHDFALAQGKRAVKDTRYSSGSRFLYVCNSPTKCTFQIRGSKSMRKGVIKYVVTGFHVDHGDECTGKPAITQRQVLAQLKQAAAAAEKSGQPVTQTDLQELVKSVYGTNVPSRMAYRAKGAFAGETFGDATSEIQKIESLLTQFQSLNPTSAPEYS</sequence>
<evidence type="ECO:0000256" key="1">
    <source>
        <dbReference type="SAM" id="MobiDB-lite"/>
    </source>
</evidence>
<proteinExistence type="predicted"/>
<keyword evidence="3" id="KW-1185">Reference proteome</keyword>
<feature type="compositionally biased region" description="Low complexity" evidence="1">
    <location>
        <begin position="18"/>
        <end position="30"/>
    </location>
</feature>
<reference evidence="3" key="2">
    <citation type="submission" date="2010-04" db="EMBL/GenBank/DDBJ databases">
        <authorList>
            <person name="Buell R."/>
            <person name="Hamilton J."/>
            <person name="Hostetler J."/>
        </authorList>
    </citation>
    <scope>NUCLEOTIDE SEQUENCE [LARGE SCALE GENOMIC DNA]</scope>
    <source>
        <strain evidence="3">DAOM:BR144</strain>
    </source>
</reference>
<evidence type="ECO:0000313" key="2">
    <source>
        <dbReference type="EnsemblProtists" id="PYU1_T001894"/>
    </source>
</evidence>
<dbReference type="Proteomes" id="UP000019132">
    <property type="component" value="Unassembled WGS sequence"/>
</dbReference>
<organism evidence="2 3">
    <name type="scientific">Globisporangium ultimum (strain ATCC 200006 / CBS 805.95 / DAOM BR144)</name>
    <name type="common">Pythium ultimum</name>
    <dbReference type="NCBI Taxonomy" id="431595"/>
    <lineage>
        <taxon>Eukaryota</taxon>
        <taxon>Sar</taxon>
        <taxon>Stramenopiles</taxon>
        <taxon>Oomycota</taxon>
        <taxon>Peronosporomycetes</taxon>
        <taxon>Pythiales</taxon>
        <taxon>Pythiaceae</taxon>
        <taxon>Globisporangium</taxon>
    </lineage>
</organism>
<accession>K3WAA3</accession>
<dbReference type="InParanoid" id="K3WAA3"/>
<dbReference type="VEuPathDB" id="FungiDB:PYU1_G001892"/>
<protein>
    <submittedName>
        <fullName evidence="2">Uncharacterized protein</fullName>
    </submittedName>
</protein>